<protein>
    <submittedName>
        <fullName evidence="3">Uncharacterized protein</fullName>
    </submittedName>
</protein>
<reference evidence="3 4" key="1">
    <citation type="submission" date="2016-01" db="EMBL/GenBank/DDBJ databases">
        <title>Genome sequencing of Roseivirga echinicomitans KMM 6058.</title>
        <authorList>
            <person name="Selvaratnam C."/>
            <person name="Thevarajoo S."/>
            <person name="Goh K.M."/>
            <person name="Ee R."/>
            <person name="Chan K.-G."/>
            <person name="Chong C.S."/>
        </authorList>
    </citation>
    <scope>NUCLEOTIDE SEQUENCE [LARGE SCALE GENOMIC DNA]</scope>
    <source>
        <strain evidence="3 4">KMM 6058</strain>
    </source>
</reference>
<dbReference type="GO" id="GO:0016817">
    <property type="term" value="F:hydrolase activity, acting on acid anhydrides"/>
    <property type="evidence" value="ECO:0007669"/>
    <property type="project" value="InterPro"/>
</dbReference>
<proteinExistence type="predicted"/>
<feature type="domain" description="Primase C-terminal 2" evidence="1">
    <location>
        <begin position="249"/>
        <end position="324"/>
    </location>
</feature>
<evidence type="ECO:0000313" key="3">
    <source>
        <dbReference type="EMBL" id="KYG82798.1"/>
    </source>
</evidence>
<gene>
    <name evidence="3" type="ORF">AWN68_13495</name>
</gene>
<dbReference type="InterPro" id="IPR014819">
    <property type="entry name" value="PriCT_2"/>
</dbReference>
<comment type="caution">
    <text evidence="3">The sequence shown here is derived from an EMBL/GenBank/DDBJ whole genome shotgun (WGS) entry which is preliminary data.</text>
</comment>
<dbReference type="OrthoDB" id="1522635at2"/>
<dbReference type="InterPro" id="IPR014907">
    <property type="entry name" value="BT4734-like_N"/>
</dbReference>
<accession>A0A150XVN3</accession>
<evidence type="ECO:0000259" key="2">
    <source>
        <dbReference type="Pfam" id="PF08800"/>
    </source>
</evidence>
<dbReference type="RefSeq" id="WP_084362760.1">
    <property type="nucleotide sequence ID" value="NZ_LRDB01000002.1"/>
</dbReference>
<dbReference type="AlphaFoldDB" id="A0A150XVN3"/>
<dbReference type="Pfam" id="PF08707">
    <property type="entry name" value="PriCT_2"/>
    <property type="match status" value="1"/>
</dbReference>
<organism evidence="3 4">
    <name type="scientific">Roseivirga echinicomitans</name>
    <dbReference type="NCBI Taxonomy" id="296218"/>
    <lineage>
        <taxon>Bacteria</taxon>
        <taxon>Pseudomonadati</taxon>
        <taxon>Bacteroidota</taxon>
        <taxon>Cytophagia</taxon>
        <taxon>Cytophagales</taxon>
        <taxon>Roseivirgaceae</taxon>
        <taxon>Roseivirga</taxon>
    </lineage>
</organism>
<keyword evidence="4" id="KW-1185">Reference proteome</keyword>
<evidence type="ECO:0000259" key="1">
    <source>
        <dbReference type="Pfam" id="PF08707"/>
    </source>
</evidence>
<sequence length="333" mass="38771">MNSNSIILYETVSFQRTAYAPLTHELPIKDVLRGIKEKRLEYIVSDLRKMLENGDKDLYDLHKKKLPGVTFSATFNTKRKRDDLKKYNQIVVLDIDKLTNNELARIKNVLLAETHVFSFWESPSRNGLKGLIYLNFEVEITNVDLLHRIAFKKLVDYFQSKYEIELDESGSDTTRLCFLSSDSNIVIKDEGSLFNISQVDIDKYSTTIKPSTSKKDKAVRRVNKKDALLNANGKNLPKNRLSIKSIIRFLNKRDLSITKEYDSWYRVAFAIANSFTHDIGEDYFLKLCQQDKDKYNEIECKNILINCYETTNAEIKFSTIFHYAQEHGYKPKK</sequence>
<dbReference type="Proteomes" id="UP000075615">
    <property type="component" value="Unassembled WGS sequence"/>
</dbReference>
<name>A0A150XVN3_9BACT</name>
<dbReference type="Pfam" id="PF08800">
    <property type="entry name" value="BT4734-like_N"/>
    <property type="match status" value="1"/>
</dbReference>
<dbReference type="EMBL" id="LRDB01000002">
    <property type="protein sequence ID" value="KYG82798.1"/>
    <property type="molecule type" value="Genomic_DNA"/>
</dbReference>
<evidence type="ECO:0000313" key="4">
    <source>
        <dbReference type="Proteomes" id="UP000075615"/>
    </source>
</evidence>
<feature type="domain" description="BT4734-like N-terminal" evidence="2">
    <location>
        <begin position="62"/>
        <end position="185"/>
    </location>
</feature>